<accession>A0A922IM80</accession>
<reference evidence="2" key="1">
    <citation type="journal article" date="2012" name="Nat. Genet.">
        <title>Whole-genome sequence of Schistosoma haematobium.</title>
        <authorList>
            <person name="Young N.D."/>
            <person name="Jex A.R."/>
            <person name="Li B."/>
            <person name="Liu S."/>
            <person name="Yang L."/>
            <person name="Xiong Z."/>
            <person name="Li Y."/>
            <person name="Cantacessi C."/>
            <person name="Hall R.S."/>
            <person name="Xu X."/>
            <person name="Chen F."/>
            <person name="Wu X."/>
            <person name="Zerlotini A."/>
            <person name="Oliveira G."/>
            <person name="Hofmann A."/>
            <person name="Zhang G."/>
            <person name="Fang X."/>
            <person name="Kang Y."/>
            <person name="Campbell B.E."/>
            <person name="Loukas A."/>
            <person name="Ranganathan S."/>
            <person name="Rollinson D."/>
            <person name="Rinaldi G."/>
            <person name="Brindley P.J."/>
            <person name="Yang H."/>
            <person name="Wang J."/>
            <person name="Wang J."/>
            <person name="Gasser R.B."/>
        </authorList>
    </citation>
    <scope>NUCLEOTIDE SEQUENCE</scope>
</reference>
<dbReference type="GeneID" id="24595606"/>
<dbReference type="EMBL" id="AMPZ03000005">
    <property type="protein sequence ID" value="KAH9582802.1"/>
    <property type="molecule type" value="Genomic_DNA"/>
</dbReference>
<sequence>MRTALLKKLFELKRELLVVAHHFKLIKYLSANCVVRKKCLVDLYLKNTSGSPMKKSTSQETSVTETKKKTKKKKKSKMNIFKTETAHTTTMPIKTKPVSSVNTFTTFMSSLC</sequence>
<evidence type="ECO:0000313" key="3">
    <source>
        <dbReference type="Proteomes" id="UP000471633"/>
    </source>
</evidence>
<dbReference type="AlphaFoldDB" id="A0A922IM80"/>
<feature type="compositionally biased region" description="Basic residues" evidence="1">
    <location>
        <begin position="68"/>
        <end position="77"/>
    </location>
</feature>
<dbReference type="Proteomes" id="UP000471633">
    <property type="component" value="Unassembled WGS sequence"/>
</dbReference>
<dbReference type="CTD" id="24595606"/>
<organism evidence="2 3">
    <name type="scientific">Schistosoma haematobium</name>
    <name type="common">Blood fluke</name>
    <dbReference type="NCBI Taxonomy" id="6185"/>
    <lineage>
        <taxon>Eukaryota</taxon>
        <taxon>Metazoa</taxon>
        <taxon>Spiralia</taxon>
        <taxon>Lophotrochozoa</taxon>
        <taxon>Platyhelminthes</taxon>
        <taxon>Trematoda</taxon>
        <taxon>Digenea</taxon>
        <taxon>Strigeidida</taxon>
        <taxon>Schistosomatoidea</taxon>
        <taxon>Schistosomatidae</taxon>
        <taxon>Schistosoma</taxon>
    </lineage>
</organism>
<evidence type="ECO:0000256" key="1">
    <source>
        <dbReference type="SAM" id="MobiDB-lite"/>
    </source>
</evidence>
<name>A0A922IM80_SCHHA</name>
<evidence type="ECO:0000313" key="2">
    <source>
        <dbReference type="EMBL" id="KAH9582802.1"/>
    </source>
</evidence>
<gene>
    <name evidence="2" type="ORF">MS3_00007434</name>
</gene>
<reference evidence="2" key="2">
    <citation type="journal article" date="2019" name="Gigascience">
        <title>High-quality Schistosoma haematobium genome achieved by single-molecule and long-range sequencing.</title>
        <authorList>
            <person name="Stroehlein A.J."/>
            <person name="Korhonen P.K."/>
            <person name="Chong T.M."/>
            <person name="Lim Y.L."/>
            <person name="Chan K.G."/>
            <person name="Webster B."/>
            <person name="Rollinson D."/>
            <person name="Brindley P.J."/>
            <person name="Gasser R.B."/>
            <person name="Young N.D."/>
        </authorList>
    </citation>
    <scope>NUCLEOTIDE SEQUENCE</scope>
</reference>
<feature type="region of interest" description="Disordered" evidence="1">
    <location>
        <begin position="49"/>
        <end position="81"/>
    </location>
</feature>
<reference evidence="2" key="4">
    <citation type="journal article" date="2022" name="PLoS Pathog.">
        <title>Chromosome-level genome of Schistosoma haematobium underpins genome-wide explorations of molecular variation.</title>
        <authorList>
            <person name="Stroehlein A.J."/>
            <person name="Korhonen P.K."/>
            <person name="Lee V.V."/>
            <person name="Ralph S.A."/>
            <person name="Mentink-Kane M."/>
            <person name="You H."/>
            <person name="McManus D.P."/>
            <person name="Tchuente L.T."/>
            <person name="Stothard J.R."/>
            <person name="Kaur P."/>
            <person name="Dudchenko O."/>
            <person name="Aiden E.L."/>
            <person name="Yang B."/>
            <person name="Yang H."/>
            <person name="Emery A.M."/>
            <person name="Webster B.L."/>
            <person name="Brindley P.J."/>
            <person name="Rollinson D."/>
            <person name="Chang B.C.H."/>
            <person name="Gasser R.B."/>
            <person name="Young N.D."/>
        </authorList>
    </citation>
    <scope>NUCLEOTIDE SEQUENCE</scope>
</reference>
<proteinExistence type="predicted"/>
<reference evidence="2" key="3">
    <citation type="submission" date="2021-06" db="EMBL/GenBank/DDBJ databases">
        <title>Chromosome-level genome assembly for S. haematobium.</title>
        <authorList>
            <person name="Stroehlein A.J."/>
        </authorList>
    </citation>
    <scope>NUCLEOTIDE SEQUENCE</scope>
</reference>
<protein>
    <submittedName>
        <fullName evidence="2">Uncharacterized protein</fullName>
    </submittedName>
</protein>
<keyword evidence="3" id="KW-1185">Reference proteome</keyword>
<comment type="caution">
    <text evidence="2">The sequence shown here is derived from an EMBL/GenBank/DDBJ whole genome shotgun (WGS) entry which is preliminary data.</text>
</comment>
<dbReference type="RefSeq" id="XP_051066242.1">
    <property type="nucleotide sequence ID" value="XM_051215711.1"/>
</dbReference>
<feature type="compositionally biased region" description="Low complexity" evidence="1">
    <location>
        <begin position="54"/>
        <end position="64"/>
    </location>
</feature>